<accession>A0ABW3QBK1</accession>
<name>A0ABW3QBK1_9BACT</name>
<gene>
    <name evidence="2" type="ORF">ACFQ4C_17585</name>
</gene>
<keyword evidence="1" id="KW-1133">Transmembrane helix</keyword>
<protein>
    <recommendedName>
        <fullName evidence="4">DUF4239 domain-containing protein</fullName>
    </recommendedName>
</protein>
<evidence type="ECO:0000313" key="2">
    <source>
        <dbReference type="EMBL" id="MFD1142942.1"/>
    </source>
</evidence>
<evidence type="ECO:0008006" key="4">
    <source>
        <dbReference type="Google" id="ProtNLM"/>
    </source>
</evidence>
<keyword evidence="3" id="KW-1185">Reference proteome</keyword>
<sequence>MNRSILLLAFISLIIASLFISYVSFISREWETLTAFISLTIAIISAWVAYETFYIQNQSKRPQIVLTIDSQSRHSLLQLVCQNLGEKPAFNIDISWNRPLKDSNETLITFKPSPEIVDCEIPVLNSKEKVSVMIDEINRFYKHFKDNSMYYSGIISFQESLTSNKKTSYNFQFSFEQYSKTLISESELPKTLFELQKLPKELDSIKKELKLLRNIFENK</sequence>
<feature type="transmembrane region" description="Helical" evidence="1">
    <location>
        <begin position="33"/>
        <end position="53"/>
    </location>
</feature>
<comment type="caution">
    <text evidence="2">The sequence shown here is derived from an EMBL/GenBank/DDBJ whole genome shotgun (WGS) entry which is preliminary data.</text>
</comment>
<feature type="transmembrane region" description="Helical" evidence="1">
    <location>
        <begin position="7"/>
        <end position="27"/>
    </location>
</feature>
<reference evidence="3" key="1">
    <citation type="journal article" date="2019" name="Int. J. Syst. Evol. Microbiol.">
        <title>The Global Catalogue of Microorganisms (GCM) 10K type strain sequencing project: providing services to taxonomists for standard genome sequencing and annotation.</title>
        <authorList>
            <consortium name="The Broad Institute Genomics Platform"/>
            <consortium name="The Broad Institute Genome Sequencing Center for Infectious Disease"/>
            <person name="Wu L."/>
            <person name="Ma J."/>
        </authorList>
    </citation>
    <scope>NUCLEOTIDE SEQUENCE [LARGE SCALE GENOMIC DNA]</scope>
    <source>
        <strain evidence="3">CCUG 55608</strain>
    </source>
</reference>
<evidence type="ECO:0000313" key="3">
    <source>
        <dbReference type="Proteomes" id="UP001597116"/>
    </source>
</evidence>
<dbReference type="EMBL" id="JBHTLP010000011">
    <property type="protein sequence ID" value="MFD1142942.1"/>
    <property type="molecule type" value="Genomic_DNA"/>
</dbReference>
<organism evidence="2 3">
    <name type="scientific">Larkinella insperata</name>
    <dbReference type="NCBI Taxonomy" id="332158"/>
    <lineage>
        <taxon>Bacteria</taxon>
        <taxon>Pseudomonadati</taxon>
        <taxon>Bacteroidota</taxon>
        <taxon>Cytophagia</taxon>
        <taxon>Cytophagales</taxon>
        <taxon>Spirosomataceae</taxon>
        <taxon>Larkinella</taxon>
    </lineage>
</organism>
<evidence type="ECO:0000256" key="1">
    <source>
        <dbReference type="SAM" id="Phobius"/>
    </source>
</evidence>
<proteinExistence type="predicted"/>
<dbReference type="RefSeq" id="WP_265990750.1">
    <property type="nucleotide sequence ID" value="NZ_CP110973.1"/>
</dbReference>
<keyword evidence="1" id="KW-0472">Membrane</keyword>
<dbReference type="Proteomes" id="UP001597116">
    <property type="component" value="Unassembled WGS sequence"/>
</dbReference>
<keyword evidence="1" id="KW-0812">Transmembrane</keyword>